<proteinExistence type="predicted"/>
<name>A0A9W6YAK8_9STRA</name>
<comment type="caution">
    <text evidence="2">The sequence shown here is derived from an EMBL/GenBank/DDBJ whole genome shotgun (WGS) entry which is preliminary data.</text>
</comment>
<dbReference type="EMBL" id="BSXT01004159">
    <property type="protein sequence ID" value="GMF56976.1"/>
    <property type="molecule type" value="Genomic_DNA"/>
</dbReference>
<accession>A0A9W6YAK8</accession>
<feature type="compositionally biased region" description="Polar residues" evidence="1">
    <location>
        <begin position="1"/>
        <end position="11"/>
    </location>
</feature>
<organism evidence="2 3">
    <name type="scientific">Phytophthora fragariaefolia</name>
    <dbReference type="NCBI Taxonomy" id="1490495"/>
    <lineage>
        <taxon>Eukaryota</taxon>
        <taxon>Sar</taxon>
        <taxon>Stramenopiles</taxon>
        <taxon>Oomycota</taxon>
        <taxon>Peronosporomycetes</taxon>
        <taxon>Peronosporales</taxon>
        <taxon>Peronosporaceae</taxon>
        <taxon>Phytophthora</taxon>
    </lineage>
</organism>
<dbReference type="PANTHER" id="PTHR37558">
    <property type="entry name" value="HTH CENPB-TYPE DOMAIN-CONTAINING PROTEIN"/>
    <property type="match status" value="1"/>
</dbReference>
<dbReference type="AlphaFoldDB" id="A0A9W6YAK8"/>
<dbReference type="PANTHER" id="PTHR37558:SF1">
    <property type="entry name" value="HTH CENPB-TYPE DOMAIN-CONTAINING PROTEIN"/>
    <property type="match status" value="1"/>
</dbReference>
<evidence type="ECO:0000313" key="3">
    <source>
        <dbReference type="Proteomes" id="UP001165121"/>
    </source>
</evidence>
<gene>
    <name evidence="2" type="ORF">Pfra01_002426400</name>
</gene>
<feature type="region of interest" description="Disordered" evidence="1">
    <location>
        <begin position="1"/>
        <end position="29"/>
    </location>
</feature>
<sequence length="141" mass="15429">MDDAEGSNTSAPDAREDAASIVESGNQRRRKKAFRFLPSSDVILLKEALKDASWAAAHGETQSAWVSVTRGVKAAIPTCTADARACRRRFSTLVDVLKREELESLRASGAAEDYEEREQLLTDCVTLVSGWVLSASRTRLT</sequence>
<dbReference type="OrthoDB" id="120918at2759"/>
<keyword evidence="3" id="KW-1185">Reference proteome</keyword>
<evidence type="ECO:0000313" key="2">
    <source>
        <dbReference type="EMBL" id="GMF56976.1"/>
    </source>
</evidence>
<dbReference type="Proteomes" id="UP001165121">
    <property type="component" value="Unassembled WGS sequence"/>
</dbReference>
<protein>
    <submittedName>
        <fullName evidence="2">Unnamed protein product</fullName>
    </submittedName>
</protein>
<reference evidence="2" key="1">
    <citation type="submission" date="2023-04" db="EMBL/GenBank/DDBJ databases">
        <title>Phytophthora fragariaefolia NBRC 109709.</title>
        <authorList>
            <person name="Ichikawa N."/>
            <person name="Sato H."/>
            <person name="Tonouchi N."/>
        </authorList>
    </citation>
    <scope>NUCLEOTIDE SEQUENCE</scope>
    <source>
        <strain evidence="2">NBRC 109709</strain>
    </source>
</reference>
<evidence type="ECO:0000256" key="1">
    <source>
        <dbReference type="SAM" id="MobiDB-lite"/>
    </source>
</evidence>